<dbReference type="PANTHER" id="PTHR30237">
    <property type="entry name" value="MURAMOYLTETRAPEPTIDE CARBOXYPEPTIDASE"/>
    <property type="match status" value="1"/>
</dbReference>
<evidence type="ECO:0000256" key="5">
    <source>
        <dbReference type="ARBA" id="ARBA00022825"/>
    </source>
</evidence>
<keyword evidence="10" id="KW-1185">Reference proteome</keyword>
<dbReference type="InterPro" id="IPR040449">
    <property type="entry name" value="Peptidase_S66_N"/>
</dbReference>
<accession>A0A271J5X8</accession>
<dbReference type="Pfam" id="PF17676">
    <property type="entry name" value="Peptidase_S66C"/>
    <property type="match status" value="1"/>
</dbReference>
<dbReference type="PANTHER" id="PTHR30237:SF2">
    <property type="entry name" value="MUREIN TETRAPEPTIDE CARBOXYPEPTIDASE"/>
    <property type="match status" value="1"/>
</dbReference>
<dbReference type="InterPro" id="IPR027478">
    <property type="entry name" value="LdcA_N"/>
</dbReference>
<feature type="active site" description="Charge relay system" evidence="6">
    <location>
        <position position="292"/>
    </location>
</feature>
<evidence type="ECO:0000256" key="3">
    <source>
        <dbReference type="ARBA" id="ARBA00022670"/>
    </source>
</evidence>
<evidence type="ECO:0000259" key="8">
    <source>
        <dbReference type="Pfam" id="PF17676"/>
    </source>
</evidence>
<dbReference type="InterPro" id="IPR029062">
    <property type="entry name" value="Class_I_gatase-like"/>
</dbReference>
<dbReference type="GO" id="GO:0006508">
    <property type="term" value="P:proteolysis"/>
    <property type="evidence" value="ECO:0007669"/>
    <property type="project" value="UniProtKB-KW"/>
</dbReference>
<dbReference type="SUPFAM" id="SSF141986">
    <property type="entry name" value="LD-carboxypeptidase A C-terminal domain-like"/>
    <property type="match status" value="1"/>
</dbReference>
<evidence type="ECO:0000313" key="10">
    <source>
        <dbReference type="Proteomes" id="UP000216339"/>
    </source>
</evidence>
<dbReference type="Proteomes" id="UP000216339">
    <property type="component" value="Unassembled WGS sequence"/>
</dbReference>
<dbReference type="EMBL" id="MQWD01000001">
    <property type="protein sequence ID" value="PAP78833.1"/>
    <property type="molecule type" value="Genomic_DNA"/>
</dbReference>
<dbReference type="CDD" id="cd07025">
    <property type="entry name" value="Peptidase_S66"/>
    <property type="match status" value="1"/>
</dbReference>
<evidence type="ECO:0000256" key="4">
    <source>
        <dbReference type="ARBA" id="ARBA00022801"/>
    </source>
</evidence>
<dbReference type="InterPro" id="IPR003507">
    <property type="entry name" value="S66_fam"/>
</dbReference>
<dbReference type="PIRSF" id="PIRSF028757">
    <property type="entry name" value="LD-carboxypeptidase"/>
    <property type="match status" value="1"/>
</dbReference>
<name>A0A271J5X8_9BACT</name>
<dbReference type="GO" id="GO:0004180">
    <property type="term" value="F:carboxypeptidase activity"/>
    <property type="evidence" value="ECO:0007669"/>
    <property type="project" value="UniProtKB-KW"/>
</dbReference>
<proteinExistence type="inferred from homology"/>
<feature type="active site" description="Nucleophile" evidence="6">
    <location>
        <position position="127"/>
    </location>
</feature>
<dbReference type="InterPro" id="IPR040921">
    <property type="entry name" value="Peptidase_S66C"/>
</dbReference>
<evidence type="ECO:0000313" key="9">
    <source>
        <dbReference type="EMBL" id="PAP78833.1"/>
    </source>
</evidence>
<dbReference type="InterPro" id="IPR027461">
    <property type="entry name" value="Carboxypeptidase_A_C_sf"/>
</dbReference>
<evidence type="ECO:0000256" key="1">
    <source>
        <dbReference type="ARBA" id="ARBA00010233"/>
    </source>
</evidence>
<feature type="active site" description="Charge relay system" evidence="6">
    <location>
        <position position="225"/>
    </location>
</feature>
<sequence>MAAPRGDRIERIPSERPVLLPNRLQAGGTIALVSPAGVLRSRSQVDEAEDALEDLGFRTTVGRHVLDRNGFLAGSDAARARDLMDAFQDPDVDAIVAMRGGWGCARILPFLDYDEIAANPKPLVGYSDITALLLAIYARTGLVTFHGPVGVSTWRGLTRESFVRVLVDGEPPVIGPETRSNRDRTRAVRPGVAEGPVVGGNLTVMSALAGTGFLPDFDDHIVFFEEVGEDSYRIDRMLVQLQLAGLREPAGLAFGQCSNCGDGGSSWTAEETIRRWLESYSCPSVLGAPIGHVSPVYTMPVGLRARLDAEAGTLEYLGSPVA</sequence>
<dbReference type="Gene3D" id="3.50.30.60">
    <property type="entry name" value="LD-carboxypeptidase A C-terminal domain-like"/>
    <property type="match status" value="1"/>
</dbReference>
<keyword evidence="4" id="KW-0378">Hydrolase</keyword>
<dbReference type="AlphaFoldDB" id="A0A271J5X8"/>
<feature type="domain" description="LD-carboxypeptidase N-terminal" evidence="7">
    <location>
        <begin position="30"/>
        <end position="147"/>
    </location>
</feature>
<dbReference type="SUPFAM" id="SSF52317">
    <property type="entry name" value="Class I glutamine amidotransferase-like"/>
    <property type="match status" value="1"/>
</dbReference>
<evidence type="ECO:0000256" key="2">
    <source>
        <dbReference type="ARBA" id="ARBA00022645"/>
    </source>
</evidence>
<organism evidence="9 10">
    <name type="scientific">Rubrivirga marina</name>
    <dbReference type="NCBI Taxonomy" id="1196024"/>
    <lineage>
        <taxon>Bacteria</taxon>
        <taxon>Pseudomonadati</taxon>
        <taxon>Rhodothermota</taxon>
        <taxon>Rhodothermia</taxon>
        <taxon>Rhodothermales</taxon>
        <taxon>Rubricoccaceae</taxon>
        <taxon>Rubrivirga</taxon>
    </lineage>
</organism>
<feature type="domain" description="LD-carboxypeptidase C-terminal" evidence="8">
    <location>
        <begin position="194"/>
        <end position="307"/>
    </location>
</feature>
<keyword evidence="2" id="KW-0121">Carboxypeptidase</keyword>
<comment type="caution">
    <text evidence="9">The sequence shown here is derived from an EMBL/GenBank/DDBJ whole genome shotgun (WGS) entry which is preliminary data.</text>
</comment>
<protein>
    <recommendedName>
        <fullName evidence="11">LD-carboxypeptidase</fullName>
    </recommendedName>
</protein>
<evidence type="ECO:0000259" key="7">
    <source>
        <dbReference type="Pfam" id="PF02016"/>
    </source>
</evidence>
<evidence type="ECO:0008006" key="11">
    <source>
        <dbReference type="Google" id="ProtNLM"/>
    </source>
</evidence>
<dbReference type="Pfam" id="PF02016">
    <property type="entry name" value="Peptidase_S66"/>
    <property type="match status" value="1"/>
</dbReference>
<keyword evidence="3" id="KW-0645">Protease</keyword>
<gene>
    <name evidence="9" type="ORF">BSZ37_17495</name>
</gene>
<dbReference type="Gene3D" id="3.40.50.10740">
    <property type="entry name" value="Class I glutamine amidotransferase-like"/>
    <property type="match status" value="1"/>
</dbReference>
<keyword evidence="5" id="KW-0720">Serine protease</keyword>
<dbReference type="GO" id="GO:0008236">
    <property type="term" value="F:serine-type peptidase activity"/>
    <property type="evidence" value="ECO:0007669"/>
    <property type="project" value="UniProtKB-KW"/>
</dbReference>
<comment type="similarity">
    <text evidence="1">Belongs to the peptidase S66 family.</text>
</comment>
<evidence type="ECO:0000256" key="6">
    <source>
        <dbReference type="PIRSR" id="PIRSR028757-1"/>
    </source>
</evidence>
<reference evidence="9 10" key="1">
    <citation type="submission" date="2016-11" db="EMBL/GenBank/DDBJ databases">
        <title>Study of marine rhodopsin-containing bacteria.</title>
        <authorList>
            <person name="Yoshizawa S."/>
            <person name="Kumagai Y."/>
            <person name="Kogure K."/>
        </authorList>
    </citation>
    <scope>NUCLEOTIDE SEQUENCE [LARGE SCALE GENOMIC DNA]</scope>
    <source>
        <strain evidence="9 10">SAORIC-28</strain>
    </source>
</reference>